<evidence type="ECO:0000256" key="8">
    <source>
        <dbReference type="SAM" id="MobiDB-lite"/>
    </source>
</evidence>
<feature type="domain" description="FAS1" evidence="9">
    <location>
        <begin position="150"/>
        <end position="222"/>
    </location>
</feature>
<evidence type="ECO:0000256" key="7">
    <source>
        <dbReference type="ARBA" id="ARBA00023288"/>
    </source>
</evidence>
<comment type="similarity">
    <text evidence="2">Belongs to the fasciclin-like AGP family.</text>
</comment>
<evidence type="ECO:0000256" key="3">
    <source>
        <dbReference type="ARBA" id="ARBA00022475"/>
    </source>
</evidence>
<name>A0AAV7HMN8_DENCH</name>
<dbReference type="PROSITE" id="PS50213">
    <property type="entry name" value="FAS1"/>
    <property type="match status" value="1"/>
</dbReference>
<organism evidence="10 11">
    <name type="scientific">Dendrobium chrysotoxum</name>
    <name type="common">Orchid</name>
    <dbReference type="NCBI Taxonomy" id="161865"/>
    <lineage>
        <taxon>Eukaryota</taxon>
        <taxon>Viridiplantae</taxon>
        <taxon>Streptophyta</taxon>
        <taxon>Embryophyta</taxon>
        <taxon>Tracheophyta</taxon>
        <taxon>Spermatophyta</taxon>
        <taxon>Magnoliopsida</taxon>
        <taxon>Liliopsida</taxon>
        <taxon>Asparagales</taxon>
        <taxon>Orchidaceae</taxon>
        <taxon>Epidendroideae</taxon>
        <taxon>Malaxideae</taxon>
        <taxon>Dendrobiinae</taxon>
        <taxon>Dendrobium</taxon>
    </lineage>
</organism>
<evidence type="ECO:0000256" key="2">
    <source>
        <dbReference type="ARBA" id="ARBA00007843"/>
    </source>
</evidence>
<dbReference type="Pfam" id="PF02469">
    <property type="entry name" value="Fasciclin"/>
    <property type="match status" value="1"/>
</dbReference>
<evidence type="ECO:0000256" key="5">
    <source>
        <dbReference type="ARBA" id="ARBA00022729"/>
    </source>
</evidence>
<keyword evidence="3" id="KW-1003">Cell membrane</keyword>
<comment type="caution">
    <text evidence="10">The sequence shown here is derived from an EMBL/GenBank/DDBJ whole genome shotgun (WGS) entry which is preliminary data.</text>
</comment>
<keyword evidence="7" id="KW-0449">Lipoprotein</keyword>
<comment type="subcellular location">
    <subcellularLocation>
        <location evidence="1">Cell membrane</location>
        <topology evidence="1">Lipid-anchor</topology>
        <topology evidence="1">GPI-anchor</topology>
    </subcellularLocation>
</comment>
<dbReference type="SUPFAM" id="SSF82153">
    <property type="entry name" value="FAS1 domain"/>
    <property type="match status" value="1"/>
</dbReference>
<accession>A0AAV7HMN8</accession>
<dbReference type="AlphaFoldDB" id="A0AAV7HMN8"/>
<sequence>MVFFPWTGAIPSSTEGFEERRRDHSGWRKASEKCCEENGCLRRGRTLSQHDEGWRKAYENVIATPPSAFHDQLNPTLTTLYQTTGAPGQLGFVNITNVCGGLVAFGPASPGSKLALDYTKSVCHIPYNISVLEISAPIIVPGLLDAPFAADSNLTVLLEMAECKTFASLLVSTGLLKNFQSAMDRGFTLFAPNNEAFKADSVPDLNSLSRADLVMLLQYHALLSYTPKDSLKLAGHPISTMATGYSDQIGPEKYCVAHSISSEIVAPSRSTPLGHAPAPAPGPSPSPPSPLPSTPAPALASKSTTKFCLYRLCPLLRFLRTGGENDAE</sequence>
<dbReference type="Gene3D" id="2.30.180.10">
    <property type="entry name" value="FAS1 domain"/>
    <property type="match status" value="1"/>
</dbReference>
<gene>
    <name evidence="10" type="ORF">IEQ34_001804</name>
</gene>
<feature type="region of interest" description="Disordered" evidence="8">
    <location>
        <begin position="268"/>
        <end position="299"/>
    </location>
</feature>
<reference evidence="10 11" key="1">
    <citation type="journal article" date="2021" name="Hortic Res">
        <title>Chromosome-scale assembly of the Dendrobium chrysotoxum genome enhances the understanding of orchid evolution.</title>
        <authorList>
            <person name="Zhang Y."/>
            <person name="Zhang G.Q."/>
            <person name="Zhang D."/>
            <person name="Liu X.D."/>
            <person name="Xu X.Y."/>
            <person name="Sun W.H."/>
            <person name="Yu X."/>
            <person name="Zhu X."/>
            <person name="Wang Z.W."/>
            <person name="Zhao X."/>
            <person name="Zhong W.Y."/>
            <person name="Chen H."/>
            <person name="Yin W.L."/>
            <person name="Huang T."/>
            <person name="Niu S.C."/>
            <person name="Liu Z.J."/>
        </authorList>
    </citation>
    <scope>NUCLEOTIDE SEQUENCE [LARGE SCALE GENOMIC DNA]</scope>
    <source>
        <strain evidence="10">Lindl</strain>
    </source>
</reference>
<evidence type="ECO:0000259" key="9">
    <source>
        <dbReference type="PROSITE" id="PS50213"/>
    </source>
</evidence>
<evidence type="ECO:0000313" key="10">
    <source>
        <dbReference type="EMBL" id="KAH0470246.1"/>
    </source>
</evidence>
<evidence type="ECO:0000313" key="11">
    <source>
        <dbReference type="Proteomes" id="UP000775213"/>
    </source>
</evidence>
<keyword evidence="4" id="KW-0336">GPI-anchor</keyword>
<dbReference type="EMBL" id="JAGFBR010000002">
    <property type="protein sequence ID" value="KAH0470246.1"/>
    <property type="molecule type" value="Genomic_DNA"/>
</dbReference>
<dbReference type="PANTHER" id="PTHR32382">
    <property type="entry name" value="FASCICLIN-LIKE ARABINOGALACTAN PROTEIN"/>
    <property type="match status" value="1"/>
</dbReference>
<dbReference type="PANTHER" id="PTHR32382:SF5">
    <property type="entry name" value="FASCICLIN-LIKE ARABINOGALACTAN PROTEIN 8"/>
    <property type="match status" value="1"/>
</dbReference>
<dbReference type="InterPro" id="IPR033254">
    <property type="entry name" value="Plant_FLA"/>
</dbReference>
<evidence type="ECO:0000256" key="4">
    <source>
        <dbReference type="ARBA" id="ARBA00022622"/>
    </source>
</evidence>
<keyword evidence="5" id="KW-0732">Signal</keyword>
<keyword evidence="4" id="KW-0325">Glycoprotein</keyword>
<dbReference type="GO" id="GO:0005886">
    <property type="term" value="C:plasma membrane"/>
    <property type="evidence" value="ECO:0007669"/>
    <property type="project" value="UniProtKB-SubCell"/>
</dbReference>
<dbReference type="InterPro" id="IPR000782">
    <property type="entry name" value="FAS1_domain"/>
</dbReference>
<dbReference type="InterPro" id="IPR036378">
    <property type="entry name" value="FAS1_dom_sf"/>
</dbReference>
<evidence type="ECO:0000256" key="1">
    <source>
        <dbReference type="ARBA" id="ARBA00004609"/>
    </source>
</evidence>
<keyword evidence="11" id="KW-1185">Reference proteome</keyword>
<feature type="compositionally biased region" description="Pro residues" evidence="8">
    <location>
        <begin position="278"/>
        <end position="295"/>
    </location>
</feature>
<protein>
    <recommendedName>
        <fullName evidence="9">FAS1 domain-containing protein</fullName>
    </recommendedName>
</protein>
<dbReference type="GO" id="GO:0098552">
    <property type="term" value="C:side of membrane"/>
    <property type="evidence" value="ECO:0007669"/>
    <property type="project" value="UniProtKB-KW"/>
</dbReference>
<proteinExistence type="inferred from homology"/>
<keyword evidence="6" id="KW-0472">Membrane</keyword>
<evidence type="ECO:0000256" key="6">
    <source>
        <dbReference type="ARBA" id="ARBA00023136"/>
    </source>
</evidence>
<dbReference type="Proteomes" id="UP000775213">
    <property type="component" value="Unassembled WGS sequence"/>
</dbReference>